<keyword evidence="3 7" id="KW-0812">Transmembrane</keyword>
<feature type="region of interest" description="Disordered" evidence="8">
    <location>
        <begin position="1"/>
        <end position="38"/>
    </location>
</feature>
<dbReference type="PROSITE" id="PS50216">
    <property type="entry name" value="DHHC"/>
    <property type="match status" value="1"/>
</dbReference>
<proteinExistence type="inferred from homology"/>
<evidence type="ECO:0000259" key="9">
    <source>
        <dbReference type="Pfam" id="PF01529"/>
    </source>
</evidence>
<comment type="similarity">
    <text evidence="7">Belongs to the DHHC palmitoyltransferase family.</text>
</comment>
<reference evidence="10" key="1">
    <citation type="submission" date="2023-10" db="EMBL/GenBank/DDBJ databases">
        <authorList>
            <person name="Chen Y."/>
            <person name="Shah S."/>
            <person name="Dougan E. K."/>
            <person name="Thang M."/>
            <person name="Chan C."/>
        </authorList>
    </citation>
    <scope>NUCLEOTIDE SEQUENCE [LARGE SCALE GENOMIC DNA]</scope>
</reference>
<feature type="compositionally biased region" description="Basic and acidic residues" evidence="8">
    <location>
        <begin position="650"/>
        <end position="667"/>
    </location>
</feature>
<keyword evidence="6 7" id="KW-0012">Acyltransferase</keyword>
<dbReference type="PANTHER" id="PTHR12246">
    <property type="entry name" value="PALMITOYLTRANSFERASE ZDHHC16"/>
    <property type="match status" value="1"/>
</dbReference>
<feature type="transmembrane region" description="Helical" evidence="7">
    <location>
        <begin position="588"/>
        <end position="605"/>
    </location>
</feature>
<feature type="transmembrane region" description="Helical" evidence="7">
    <location>
        <begin position="190"/>
        <end position="221"/>
    </location>
</feature>
<organism evidence="10 11">
    <name type="scientific">Prorocentrum cordatum</name>
    <dbReference type="NCBI Taxonomy" id="2364126"/>
    <lineage>
        <taxon>Eukaryota</taxon>
        <taxon>Sar</taxon>
        <taxon>Alveolata</taxon>
        <taxon>Dinophyceae</taxon>
        <taxon>Prorocentrales</taxon>
        <taxon>Prorocentraceae</taxon>
        <taxon>Prorocentrum</taxon>
    </lineage>
</organism>
<comment type="subcellular location">
    <subcellularLocation>
        <location evidence="1">Membrane</location>
        <topology evidence="1">Multi-pass membrane protein</topology>
    </subcellularLocation>
</comment>
<feature type="transmembrane region" description="Helical" evidence="7">
    <location>
        <begin position="411"/>
        <end position="432"/>
    </location>
</feature>
<dbReference type="InterPro" id="IPR001594">
    <property type="entry name" value="Palmitoyltrfase_DHHC"/>
</dbReference>
<evidence type="ECO:0000256" key="8">
    <source>
        <dbReference type="SAM" id="MobiDB-lite"/>
    </source>
</evidence>
<dbReference type="Pfam" id="PF01529">
    <property type="entry name" value="DHHC"/>
    <property type="match status" value="1"/>
</dbReference>
<dbReference type="Proteomes" id="UP001189429">
    <property type="component" value="Unassembled WGS sequence"/>
</dbReference>
<feature type="compositionally biased region" description="Pro residues" evidence="8">
    <location>
        <begin position="323"/>
        <end position="332"/>
    </location>
</feature>
<feature type="domain" description="Palmitoyltransferase DHHC" evidence="9">
    <location>
        <begin position="496"/>
        <end position="616"/>
    </location>
</feature>
<evidence type="ECO:0000256" key="3">
    <source>
        <dbReference type="ARBA" id="ARBA00022692"/>
    </source>
</evidence>
<dbReference type="InterPro" id="IPR039859">
    <property type="entry name" value="PFA4/ZDH16/20/ERF2-like"/>
</dbReference>
<feature type="transmembrane region" description="Helical" evidence="7">
    <location>
        <begin position="227"/>
        <end position="246"/>
    </location>
</feature>
<keyword evidence="5 7" id="KW-0472">Membrane</keyword>
<feature type="region of interest" description="Disordered" evidence="8">
    <location>
        <begin position="650"/>
        <end position="691"/>
    </location>
</feature>
<accession>A0ABN9SU66</accession>
<feature type="region of interest" description="Disordered" evidence="8">
    <location>
        <begin position="311"/>
        <end position="334"/>
    </location>
</feature>
<comment type="domain">
    <text evidence="7">The DHHC domain is required for palmitoyltransferase activity.</text>
</comment>
<feature type="transmembrane region" description="Helical" evidence="7">
    <location>
        <begin position="438"/>
        <end position="459"/>
    </location>
</feature>
<comment type="caution">
    <text evidence="10">The sequence shown here is derived from an EMBL/GenBank/DDBJ whole genome shotgun (WGS) entry which is preliminary data.</text>
</comment>
<evidence type="ECO:0000256" key="5">
    <source>
        <dbReference type="ARBA" id="ARBA00023136"/>
    </source>
</evidence>
<gene>
    <name evidence="10" type="ORF">PCOR1329_LOCUS32656</name>
</gene>
<keyword evidence="4 7" id="KW-1133">Transmembrane helix</keyword>
<evidence type="ECO:0000313" key="11">
    <source>
        <dbReference type="Proteomes" id="UP001189429"/>
    </source>
</evidence>
<keyword evidence="2 7" id="KW-0808">Transferase</keyword>
<protein>
    <recommendedName>
        <fullName evidence="7">Palmitoyltransferase</fullName>
        <ecNumber evidence="7">2.3.1.225</ecNumber>
    </recommendedName>
</protein>
<dbReference type="EC" id="2.3.1.225" evidence="7"/>
<feature type="compositionally biased region" description="Basic and acidic residues" evidence="8">
    <location>
        <begin position="1"/>
        <end position="23"/>
    </location>
</feature>
<evidence type="ECO:0000256" key="6">
    <source>
        <dbReference type="ARBA" id="ARBA00023315"/>
    </source>
</evidence>
<feature type="transmembrane region" description="Helical" evidence="7">
    <location>
        <begin position="544"/>
        <end position="568"/>
    </location>
</feature>
<comment type="catalytic activity">
    <reaction evidence="7">
        <text>L-cysteinyl-[protein] + hexadecanoyl-CoA = S-hexadecanoyl-L-cysteinyl-[protein] + CoA</text>
        <dbReference type="Rhea" id="RHEA:36683"/>
        <dbReference type="Rhea" id="RHEA-COMP:10131"/>
        <dbReference type="Rhea" id="RHEA-COMP:11032"/>
        <dbReference type="ChEBI" id="CHEBI:29950"/>
        <dbReference type="ChEBI" id="CHEBI:57287"/>
        <dbReference type="ChEBI" id="CHEBI:57379"/>
        <dbReference type="ChEBI" id="CHEBI:74151"/>
        <dbReference type="EC" id="2.3.1.225"/>
    </reaction>
</comment>
<feature type="compositionally biased region" description="Low complexity" evidence="8">
    <location>
        <begin position="678"/>
        <end position="688"/>
    </location>
</feature>
<evidence type="ECO:0000256" key="4">
    <source>
        <dbReference type="ARBA" id="ARBA00022989"/>
    </source>
</evidence>
<name>A0ABN9SU66_9DINO</name>
<evidence type="ECO:0000256" key="7">
    <source>
        <dbReference type="RuleBase" id="RU079119"/>
    </source>
</evidence>
<feature type="region of interest" description="Disordered" evidence="8">
    <location>
        <begin position="707"/>
        <end position="734"/>
    </location>
</feature>
<sequence>MEHLKTPDNDHDRKGPPRDDPTKAKTKKVSRSDSFPEAEKEAILQRVEQGRAVAALVPNGTRLYCFRGPEGMAAHAVGQIYWQPWDSVAQKTKHELEDGKKYYSDFDCREEGDGDLACTRGNWGKQPRTFQRFFKRVSYHLFFSTHKASVKSKEQALNEHWLLSEMYRRSFAQAAAVPRQAVGAGAPRRCWWLVVLVVLLVVVLVVVLVLVLVVVLAVVLVAVLVEVLVVVLVIVLVILVNVYVMLEVEVPVGVLQELLQGLIRLEIMNVALPQLVGSWILSMCPATLTWASTECLTTVDGLATTCHARHPQGSRGAMAPMLSKPPRPPPGTPREAAELAARKARPVLDTFLKVLQTTIQSSAATVDEAARLFQGLGPLVDGCVKGSVRLLEAVCCFDFRRYVRGPARPRLLDSLAPLLVLMLISVLYNAFVFSYMPAAGIAFSSPTSMVFHAFIFLALSSYVQAARTDPGGVPVTKEWRSYGQPPPHVRERKRGTDQARWCQKSEVYKPDRAHYSTAMQRVVLKYDHHCPWLGTSIGFQNYKFFFLFMLYASGACATFNVNIIQLLVHATLPALDTFVLLGAESLTLVLTSILVPFTLFHAWLISHNMTTCEFYEERDANTEEGSSETVFGEFVDLFRFDLVLQQRRNEVRTRENEHKTKTTEHGLARALKRRSHTRTTGGSSATSAPPWAPTRCCGHSLSWGRRATACPSRGPPTGSSMARPATTARRAKDP</sequence>
<keyword evidence="11" id="KW-1185">Reference proteome</keyword>
<evidence type="ECO:0000313" key="10">
    <source>
        <dbReference type="EMBL" id="CAK0836029.1"/>
    </source>
</evidence>
<dbReference type="EMBL" id="CAUYUJ010013336">
    <property type="protein sequence ID" value="CAK0836029.1"/>
    <property type="molecule type" value="Genomic_DNA"/>
</dbReference>
<evidence type="ECO:0000256" key="2">
    <source>
        <dbReference type="ARBA" id="ARBA00022679"/>
    </source>
</evidence>
<evidence type="ECO:0000256" key="1">
    <source>
        <dbReference type="ARBA" id="ARBA00004141"/>
    </source>
</evidence>